<feature type="compositionally biased region" description="Basic and acidic residues" evidence="1">
    <location>
        <begin position="71"/>
        <end position="87"/>
    </location>
</feature>
<accession>A0A9D4P7Z8</accession>
<feature type="compositionally biased region" description="Basic and acidic residues" evidence="1">
    <location>
        <begin position="25"/>
        <end position="38"/>
    </location>
</feature>
<feature type="region of interest" description="Disordered" evidence="1">
    <location>
        <begin position="18"/>
        <end position="44"/>
    </location>
</feature>
<protein>
    <submittedName>
        <fullName evidence="2">Uncharacterized protein</fullName>
    </submittedName>
</protein>
<feature type="region of interest" description="Disordered" evidence="1">
    <location>
        <begin position="71"/>
        <end position="122"/>
    </location>
</feature>
<name>A0A9D4P7Z8_DERFA</name>
<dbReference type="Proteomes" id="UP000828236">
    <property type="component" value="Unassembled WGS sequence"/>
</dbReference>
<sequence length="409" mass="47855">MTDVDSENDNENVAAVVDNNNGYESDLHINDEDTKSKNSDVASFDSDNSSVFVYDIQEDYLKEFVKCLDKSDDGHGLQQQEEKKSDKNNSVQENVPNVNKRRPVNKRMVSGGGSGNTVHNRGFHRNNMVTYQQYIKTAATNNSKNCDNDNPYLNVWGHRTNIVDRNGHIHRVVMELNNYLAVYRARYFYYFDLVNGKYPQFVRCTDDNMEIWRMSFNIYATGFSDLIAHLGEIHSFYQMETIDNELKWVYKDFNFYPNKMRYGIPVHSYDIADIYSRFVKFVCLKDNIVKNFPNVIVNQNYYVHRKFQENLQAMKNRINEISLVRTEEGDNSGGCNQTKIDKKILVPYKDGRQSLDEQQTATTTIQCDSIVGKNEAYSFHDRAFRYWTKSSNEMNRRRRSHSNNIINKR</sequence>
<evidence type="ECO:0000256" key="1">
    <source>
        <dbReference type="SAM" id="MobiDB-lite"/>
    </source>
</evidence>
<reference evidence="2" key="2">
    <citation type="journal article" date="2021" name="World Allergy Organ. J.">
        <title>Chromosome-level assembly of Dermatophagoides farinae genome and transcriptome reveals two novel allergens Der f 37 and Der f 39.</title>
        <authorList>
            <person name="Chen J."/>
            <person name="Cai Z."/>
            <person name="Fan D."/>
            <person name="Hu J."/>
            <person name="Hou Y."/>
            <person name="He Y."/>
            <person name="Zhang Z."/>
            <person name="Zhao Z."/>
            <person name="Gao P."/>
            <person name="Hu W."/>
            <person name="Sun J."/>
            <person name="Li J."/>
            <person name="Ji K."/>
        </authorList>
    </citation>
    <scope>NUCLEOTIDE SEQUENCE</scope>
    <source>
        <strain evidence="2">JKM2019</strain>
    </source>
</reference>
<comment type="caution">
    <text evidence="2">The sequence shown here is derived from an EMBL/GenBank/DDBJ whole genome shotgun (WGS) entry which is preliminary data.</text>
</comment>
<dbReference type="EMBL" id="SDOV01000001">
    <property type="protein sequence ID" value="KAH7645691.1"/>
    <property type="molecule type" value="Genomic_DNA"/>
</dbReference>
<dbReference type="AlphaFoldDB" id="A0A9D4P7Z8"/>
<gene>
    <name evidence="2" type="ORF">HUG17_1229</name>
</gene>
<reference evidence="2" key="1">
    <citation type="submission" date="2020-06" db="EMBL/GenBank/DDBJ databases">
        <authorList>
            <person name="Ji K."/>
            <person name="Li J."/>
        </authorList>
    </citation>
    <scope>NUCLEOTIDE SEQUENCE</scope>
    <source>
        <strain evidence="2">JKM2019</strain>
        <tissue evidence="2">Whole body</tissue>
    </source>
</reference>
<proteinExistence type="predicted"/>
<organism evidence="2">
    <name type="scientific">Dermatophagoides farinae</name>
    <name type="common">American house dust mite</name>
    <dbReference type="NCBI Taxonomy" id="6954"/>
    <lineage>
        <taxon>Eukaryota</taxon>
        <taxon>Metazoa</taxon>
        <taxon>Ecdysozoa</taxon>
        <taxon>Arthropoda</taxon>
        <taxon>Chelicerata</taxon>
        <taxon>Arachnida</taxon>
        <taxon>Acari</taxon>
        <taxon>Acariformes</taxon>
        <taxon>Sarcoptiformes</taxon>
        <taxon>Astigmata</taxon>
        <taxon>Psoroptidia</taxon>
        <taxon>Analgoidea</taxon>
        <taxon>Pyroglyphidae</taxon>
        <taxon>Dermatophagoidinae</taxon>
        <taxon>Dermatophagoides</taxon>
    </lineage>
</organism>
<evidence type="ECO:0000313" key="2">
    <source>
        <dbReference type="EMBL" id="KAH7645691.1"/>
    </source>
</evidence>